<sequence>MKKLWIWIAVVLTVALLVGFDYYRSTEFKLEIVELSPQPAPADGQSPVKLKVRLLDGKGLPVEGHILFGLPRNGGLFSSNRMRTNADGEAEYTYYPYKASKLQPVRKVKIDIIDESNSVFIEINTKLTVELDLVQPEQETKSEHSLDNIFGE</sequence>
<dbReference type="Gene3D" id="2.60.40.10">
    <property type="entry name" value="Immunoglobulins"/>
    <property type="match status" value="1"/>
</dbReference>
<dbReference type="OrthoDB" id="1650748at2"/>
<dbReference type="Proteomes" id="UP000256977">
    <property type="component" value="Unassembled WGS sequence"/>
</dbReference>
<evidence type="ECO:0008006" key="3">
    <source>
        <dbReference type="Google" id="ProtNLM"/>
    </source>
</evidence>
<dbReference type="EMBL" id="QRDZ01000059">
    <property type="protein sequence ID" value="RED51976.1"/>
    <property type="molecule type" value="Genomic_DNA"/>
</dbReference>
<dbReference type="InterPro" id="IPR013783">
    <property type="entry name" value="Ig-like_fold"/>
</dbReference>
<name>A0A3D9HSX9_9BACL</name>
<evidence type="ECO:0000313" key="2">
    <source>
        <dbReference type="Proteomes" id="UP000256977"/>
    </source>
</evidence>
<evidence type="ECO:0000313" key="1">
    <source>
        <dbReference type="EMBL" id="RED51976.1"/>
    </source>
</evidence>
<keyword evidence="2" id="KW-1185">Reference proteome</keyword>
<dbReference type="AlphaFoldDB" id="A0A3D9HSX9"/>
<comment type="caution">
    <text evidence="1">The sequence shown here is derived from an EMBL/GenBank/DDBJ whole genome shotgun (WGS) entry which is preliminary data.</text>
</comment>
<dbReference type="SUPFAM" id="SSF49373">
    <property type="entry name" value="Invasin/intimin cell-adhesion fragments"/>
    <property type="match status" value="1"/>
</dbReference>
<dbReference type="RefSeq" id="WP_116065835.1">
    <property type="nucleotide sequence ID" value="NZ_QRDZ01000059.1"/>
</dbReference>
<gene>
    <name evidence="1" type="ORF">DFP98_15925</name>
</gene>
<dbReference type="InterPro" id="IPR008964">
    <property type="entry name" value="Invasin/intimin_cell_adhesion"/>
</dbReference>
<reference evidence="1 2" key="1">
    <citation type="submission" date="2018-07" db="EMBL/GenBank/DDBJ databases">
        <title>Genomic Encyclopedia of Type Strains, Phase III (KMG-III): the genomes of soil and plant-associated and newly described type strains.</title>
        <authorList>
            <person name="Whitman W."/>
        </authorList>
    </citation>
    <scope>NUCLEOTIDE SEQUENCE [LARGE SCALE GENOMIC DNA]</scope>
    <source>
        <strain evidence="1 2">CECT 7287</strain>
    </source>
</reference>
<organism evidence="1 2">
    <name type="scientific">Cohnella phaseoli</name>
    <dbReference type="NCBI Taxonomy" id="456490"/>
    <lineage>
        <taxon>Bacteria</taxon>
        <taxon>Bacillati</taxon>
        <taxon>Bacillota</taxon>
        <taxon>Bacilli</taxon>
        <taxon>Bacillales</taxon>
        <taxon>Paenibacillaceae</taxon>
        <taxon>Cohnella</taxon>
    </lineage>
</organism>
<accession>A0A3D9HSX9</accession>
<protein>
    <recommendedName>
        <fullName evidence="3">Big-1 domain-containing protein</fullName>
    </recommendedName>
</protein>
<proteinExistence type="predicted"/>